<evidence type="ECO:0000256" key="2">
    <source>
        <dbReference type="ARBA" id="ARBA00022771"/>
    </source>
</evidence>
<evidence type="ECO:0000313" key="7">
    <source>
        <dbReference type="Proteomes" id="UP000604825"/>
    </source>
</evidence>
<protein>
    <recommendedName>
        <fullName evidence="5">SWIM-type domain-containing protein</fullName>
    </recommendedName>
</protein>
<keyword evidence="1" id="KW-0479">Metal-binding</keyword>
<dbReference type="SMART" id="SM00575">
    <property type="entry name" value="ZnF_PMZ"/>
    <property type="match status" value="1"/>
</dbReference>
<keyword evidence="7" id="KW-1185">Reference proteome</keyword>
<dbReference type="EMBL" id="CAJGYO010000002">
    <property type="protein sequence ID" value="CAD6214633.1"/>
    <property type="molecule type" value="Genomic_DNA"/>
</dbReference>
<dbReference type="Proteomes" id="UP000604825">
    <property type="component" value="Unassembled WGS sequence"/>
</dbReference>
<name>A0A811N253_9POAL</name>
<evidence type="ECO:0000256" key="3">
    <source>
        <dbReference type="ARBA" id="ARBA00022833"/>
    </source>
</evidence>
<dbReference type="OrthoDB" id="687931at2759"/>
<dbReference type="InterPro" id="IPR007527">
    <property type="entry name" value="Znf_SWIM"/>
</dbReference>
<accession>A0A811N253</accession>
<dbReference type="InterPro" id="IPR006564">
    <property type="entry name" value="Znf_PMZ"/>
</dbReference>
<evidence type="ECO:0000259" key="5">
    <source>
        <dbReference type="PROSITE" id="PS50966"/>
    </source>
</evidence>
<sequence>MYKGEEIRRHVVYLDLQECTCREWQVSGKPCPHALIVITTERQPDMKKYVNGYYSVKKLHAAYALVIPSITDKQQWPAVDKGFKVFPQVAKKKKGPRRQRKNRILRYLERTGKATRQVTCKSCGELGHRAISWRCPLIGTKKGRGPRKQPLSLEGRSRSLVRMNQQRWKRKHRLPSLRQQQQRLQERRKLLTKKQLRRKR</sequence>
<dbReference type="GO" id="GO:0008270">
    <property type="term" value="F:zinc ion binding"/>
    <property type="evidence" value="ECO:0007669"/>
    <property type="project" value="UniProtKB-KW"/>
</dbReference>
<evidence type="ECO:0000256" key="1">
    <source>
        <dbReference type="ARBA" id="ARBA00022723"/>
    </source>
</evidence>
<dbReference type="AlphaFoldDB" id="A0A811N253"/>
<evidence type="ECO:0000256" key="4">
    <source>
        <dbReference type="PROSITE-ProRule" id="PRU00325"/>
    </source>
</evidence>
<proteinExistence type="predicted"/>
<dbReference type="PROSITE" id="PS50966">
    <property type="entry name" value="ZF_SWIM"/>
    <property type="match status" value="1"/>
</dbReference>
<dbReference type="Pfam" id="PF04434">
    <property type="entry name" value="SWIM"/>
    <property type="match status" value="1"/>
</dbReference>
<keyword evidence="3" id="KW-0862">Zinc</keyword>
<reference evidence="6" key="1">
    <citation type="submission" date="2020-10" db="EMBL/GenBank/DDBJ databases">
        <authorList>
            <person name="Han B."/>
            <person name="Lu T."/>
            <person name="Zhao Q."/>
            <person name="Huang X."/>
            <person name="Zhao Y."/>
        </authorList>
    </citation>
    <scope>NUCLEOTIDE SEQUENCE</scope>
</reference>
<gene>
    <name evidence="6" type="ORF">NCGR_LOCUS10007</name>
</gene>
<feature type="domain" description="SWIM-type" evidence="5">
    <location>
        <begin position="10"/>
        <end position="42"/>
    </location>
</feature>
<keyword evidence="2 4" id="KW-0863">Zinc-finger</keyword>
<comment type="caution">
    <text evidence="6">The sequence shown here is derived from an EMBL/GenBank/DDBJ whole genome shotgun (WGS) entry which is preliminary data.</text>
</comment>
<evidence type="ECO:0000313" key="6">
    <source>
        <dbReference type="EMBL" id="CAD6214633.1"/>
    </source>
</evidence>
<organism evidence="6 7">
    <name type="scientific">Miscanthus lutarioriparius</name>
    <dbReference type="NCBI Taxonomy" id="422564"/>
    <lineage>
        <taxon>Eukaryota</taxon>
        <taxon>Viridiplantae</taxon>
        <taxon>Streptophyta</taxon>
        <taxon>Embryophyta</taxon>
        <taxon>Tracheophyta</taxon>
        <taxon>Spermatophyta</taxon>
        <taxon>Magnoliopsida</taxon>
        <taxon>Liliopsida</taxon>
        <taxon>Poales</taxon>
        <taxon>Poaceae</taxon>
        <taxon>PACMAD clade</taxon>
        <taxon>Panicoideae</taxon>
        <taxon>Andropogonodae</taxon>
        <taxon>Andropogoneae</taxon>
        <taxon>Saccharinae</taxon>
        <taxon>Miscanthus</taxon>
    </lineage>
</organism>